<dbReference type="EMBL" id="FOLO01000002">
    <property type="protein sequence ID" value="SFB92210.1"/>
    <property type="molecule type" value="Genomic_DNA"/>
</dbReference>
<evidence type="ECO:0008006" key="3">
    <source>
        <dbReference type="Google" id="ProtNLM"/>
    </source>
</evidence>
<dbReference type="Gene3D" id="1.25.40.10">
    <property type="entry name" value="Tetratricopeptide repeat domain"/>
    <property type="match status" value="1"/>
</dbReference>
<keyword evidence="2" id="KW-1185">Reference proteome</keyword>
<evidence type="ECO:0000313" key="2">
    <source>
        <dbReference type="Proteomes" id="UP000198862"/>
    </source>
</evidence>
<gene>
    <name evidence="1" type="ORF">SAMN02745724_00511</name>
</gene>
<name>A0A1I1F4X2_9GAMM</name>
<reference evidence="1 2" key="1">
    <citation type="submission" date="2016-10" db="EMBL/GenBank/DDBJ databases">
        <authorList>
            <person name="de Groot N.N."/>
        </authorList>
    </citation>
    <scope>NUCLEOTIDE SEQUENCE [LARGE SCALE GENOMIC DNA]</scope>
    <source>
        <strain evidence="1 2">DSM 6059</strain>
    </source>
</reference>
<dbReference type="AlphaFoldDB" id="A0A1I1F4X2"/>
<dbReference type="Proteomes" id="UP000198862">
    <property type="component" value="Unassembled WGS sequence"/>
</dbReference>
<evidence type="ECO:0000313" key="1">
    <source>
        <dbReference type="EMBL" id="SFB92210.1"/>
    </source>
</evidence>
<dbReference type="OrthoDB" id="6292795at2"/>
<accession>A0A1I1F4X2</accession>
<protein>
    <recommendedName>
        <fullName evidence="3">Tetratricopeptide repeat-containing protein</fullName>
    </recommendedName>
</protein>
<organism evidence="1 2">
    <name type="scientific">Pseudoalteromonas denitrificans DSM 6059</name>
    <dbReference type="NCBI Taxonomy" id="1123010"/>
    <lineage>
        <taxon>Bacteria</taxon>
        <taxon>Pseudomonadati</taxon>
        <taxon>Pseudomonadota</taxon>
        <taxon>Gammaproteobacteria</taxon>
        <taxon>Alteromonadales</taxon>
        <taxon>Pseudoalteromonadaceae</taxon>
        <taxon>Pseudoalteromonas</taxon>
    </lineage>
</organism>
<dbReference type="InterPro" id="IPR011990">
    <property type="entry name" value="TPR-like_helical_dom_sf"/>
</dbReference>
<dbReference type="STRING" id="1123010.SAMN02745724_00511"/>
<sequence length="343" mass="39210">MIFNFDDEMLTASALFFTVINLSISSSPTVTFNALVKAEKDAANYPSLAINNYFNYKNQLNNLPKSIELRWHTAAIRAALNSSQLTFAEEIFSDMKHSYDMAVKHKIGFYYNLTGIWFRKSGYNQQALKAYQCALETTTNIAKQTKYLNNAAIAARYIKNTKLAKTYFSQAIMLLKKTPNKILEASISNNLGMLALSQNDFILAKKKFSHALYLKERVSRTASQLTTALNLLNTLIFMENISLSEKISLKIDKLFTKTSSTDKKIYYHWLQFSLDKLKNKHASISEKTLIQEFYFLKGSSYIALIEQRAAYLNIELPQPSHSTQAKKYKGPVLHYLKNCKLQN</sequence>
<dbReference type="RefSeq" id="WP_091979598.1">
    <property type="nucleotide sequence ID" value="NZ_FOLO01000002.1"/>
</dbReference>
<proteinExistence type="predicted"/>
<dbReference type="SUPFAM" id="SSF48452">
    <property type="entry name" value="TPR-like"/>
    <property type="match status" value="1"/>
</dbReference>